<dbReference type="PANTHER" id="PTHR41878">
    <property type="entry name" value="LEXA REPRESSOR-RELATED"/>
    <property type="match status" value="1"/>
</dbReference>
<dbReference type="InterPro" id="IPR012912">
    <property type="entry name" value="Plasmid_pRiA4b_Orf3-like"/>
</dbReference>
<dbReference type="PANTHER" id="PTHR41878:SF1">
    <property type="entry name" value="TNPR PROTEIN"/>
    <property type="match status" value="1"/>
</dbReference>
<comment type="caution">
    <text evidence="2">The sequence shown here is derived from an EMBL/GenBank/DDBJ whole genome shotgun (WGS) entry which is preliminary data.</text>
</comment>
<protein>
    <recommendedName>
        <fullName evidence="1">Plasmid pRiA4b Orf3-like domain-containing protein</fullName>
    </recommendedName>
</protein>
<sequence length="461" mass="51666">MLIDMPPRPKKRRDPLSETHIFQLRIDVADARPPIWRRLEIRSDVNLWTLHRVIQGAFGWEDAHLYRFSLGDPFGWDSELFLCEFDVADGGDGTPVDNVRLDETLQEIDDQLEYLYDYGDSWHLKIRLEKVRRALPDDPTVVCTNGRRAAPPEDSGGISDAEYLAEFFKDPAFFDLEATNELIGSWLETPPGFAPAGSNPALAESAEAEHAQLLRFPQFRAILDHCYDPQARHQITSRLQKLEAADDQDIRPDEAARLESLSAVQLFLDQVGTGVKLTSAGYLPPKIAYRIGQELGLWGFQLSTGGESKMLQVMDFRAALQHVGLVRKYKGDLVLTKAGKDGLEVPPLLWNHIARRLLPRETASRNFAHDAALLALLFAATSDGALDLDMVANVMTASGWRVNDESVEKHDVVFQGSWQTVLLWYIAPKDERLWFKSTVSPAAAEIARAALLGMKPASRVQ</sequence>
<feature type="domain" description="Plasmid pRiA4b Orf3-like" evidence="1">
    <location>
        <begin position="21"/>
        <end position="184"/>
    </location>
</feature>
<dbReference type="EMBL" id="BAAAMN010000020">
    <property type="protein sequence ID" value="GAA2033934.1"/>
    <property type="molecule type" value="Genomic_DNA"/>
</dbReference>
<organism evidence="2 3">
    <name type="scientific">Yaniella flava</name>
    <dbReference type="NCBI Taxonomy" id="287930"/>
    <lineage>
        <taxon>Bacteria</taxon>
        <taxon>Bacillati</taxon>
        <taxon>Actinomycetota</taxon>
        <taxon>Actinomycetes</taxon>
        <taxon>Micrococcales</taxon>
        <taxon>Micrococcaceae</taxon>
        <taxon>Yaniella</taxon>
    </lineage>
</organism>
<proteinExistence type="predicted"/>
<dbReference type="Proteomes" id="UP001501461">
    <property type="component" value="Unassembled WGS sequence"/>
</dbReference>
<evidence type="ECO:0000313" key="3">
    <source>
        <dbReference type="Proteomes" id="UP001501461"/>
    </source>
</evidence>
<name>A0ABN2UCP7_9MICC</name>
<accession>A0ABN2UCP7</accession>
<reference evidence="2 3" key="1">
    <citation type="journal article" date="2019" name="Int. J. Syst. Evol. Microbiol.">
        <title>The Global Catalogue of Microorganisms (GCM) 10K type strain sequencing project: providing services to taxonomists for standard genome sequencing and annotation.</title>
        <authorList>
            <consortium name="The Broad Institute Genomics Platform"/>
            <consortium name="The Broad Institute Genome Sequencing Center for Infectious Disease"/>
            <person name="Wu L."/>
            <person name="Ma J."/>
        </authorList>
    </citation>
    <scope>NUCLEOTIDE SEQUENCE [LARGE SCALE GENOMIC DNA]</scope>
    <source>
        <strain evidence="2 3">JCM 13595</strain>
    </source>
</reference>
<evidence type="ECO:0000259" key="1">
    <source>
        <dbReference type="Pfam" id="PF07929"/>
    </source>
</evidence>
<evidence type="ECO:0000313" key="2">
    <source>
        <dbReference type="EMBL" id="GAA2033934.1"/>
    </source>
</evidence>
<dbReference type="SUPFAM" id="SSF159941">
    <property type="entry name" value="MM3350-like"/>
    <property type="match status" value="1"/>
</dbReference>
<keyword evidence="3" id="KW-1185">Reference proteome</keyword>
<dbReference type="InterPro" id="IPR024047">
    <property type="entry name" value="MM3350-like_sf"/>
</dbReference>
<gene>
    <name evidence="2" type="ORF">GCM10009720_13110</name>
</gene>
<dbReference type="Pfam" id="PF07929">
    <property type="entry name" value="PRiA4_ORF3"/>
    <property type="match status" value="1"/>
</dbReference>
<dbReference type="Gene3D" id="3.10.290.30">
    <property type="entry name" value="MM3350-like"/>
    <property type="match status" value="1"/>
</dbReference>